<dbReference type="AlphaFoldDB" id="A0A8H5GUV8"/>
<gene>
    <name evidence="2" type="ORF">D9757_010401</name>
</gene>
<reference evidence="2 3" key="1">
    <citation type="journal article" date="2020" name="ISME J.">
        <title>Uncovering the hidden diversity of litter-decomposition mechanisms in mushroom-forming fungi.</title>
        <authorList>
            <person name="Floudas D."/>
            <person name="Bentzer J."/>
            <person name="Ahren D."/>
            <person name="Johansson T."/>
            <person name="Persson P."/>
            <person name="Tunlid A."/>
        </authorList>
    </citation>
    <scope>NUCLEOTIDE SEQUENCE [LARGE SCALE GENOMIC DNA]</scope>
    <source>
        <strain evidence="2 3">CBS 406.79</strain>
    </source>
</reference>
<feature type="compositionally biased region" description="Polar residues" evidence="1">
    <location>
        <begin position="123"/>
        <end position="145"/>
    </location>
</feature>
<name>A0A8H5GUV8_9AGAR</name>
<feature type="compositionally biased region" description="Low complexity" evidence="1">
    <location>
        <begin position="110"/>
        <end position="121"/>
    </location>
</feature>
<keyword evidence="3" id="KW-1185">Reference proteome</keyword>
<evidence type="ECO:0000313" key="3">
    <source>
        <dbReference type="Proteomes" id="UP000518752"/>
    </source>
</evidence>
<accession>A0A8H5GUV8</accession>
<dbReference type="Proteomes" id="UP000518752">
    <property type="component" value="Unassembled WGS sequence"/>
</dbReference>
<dbReference type="EMBL" id="JAACJN010000115">
    <property type="protein sequence ID" value="KAF5371533.1"/>
    <property type="molecule type" value="Genomic_DNA"/>
</dbReference>
<protein>
    <submittedName>
        <fullName evidence="2">Uncharacterized protein</fullName>
    </submittedName>
</protein>
<feature type="compositionally biased region" description="Gly residues" evidence="1">
    <location>
        <begin position="99"/>
        <end position="109"/>
    </location>
</feature>
<organism evidence="2 3">
    <name type="scientific">Collybiopsis confluens</name>
    <dbReference type="NCBI Taxonomy" id="2823264"/>
    <lineage>
        <taxon>Eukaryota</taxon>
        <taxon>Fungi</taxon>
        <taxon>Dikarya</taxon>
        <taxon>Basidiomycota</taxon>
        <taxon>Agaricomycotina</taxon>
        <taxon>Agaricomycetes</taxon>
        <taxon>Agaricomycetidae</taxon>
        <taxon>Agaricales</taxon>
        <taxon>Marasmiineae</taxon>
        <taxon>Omphalotaceae</taxon>
        <taxon>Collybiopsis</taxon>
    </lineage>
</organism>
<feature type="compositionally biased region" description="Low complexity" evidence="1">
    <location>
        <begin position="42"/>
        <end position="53"/>
    </location>
</feature>
<evidence type="ECO:0000313" key="2">
    <source>
        <dbReference type="EMBL" id="KAF5371533.1"/>
    </source>
</evidence>
<feature type="region of interest" description="Disordered" evidence="1">
    <location>
        <begin position="99"/>
        <end position="152"/>
    </location>
</feature>
<feature type="region of interest" description="Disordered" evidence="1">
    <location>
        <begin position="42"/>
        <end position="66"/>
    </location>
</feature>
<sequence length="281" mass="28659">MILQYCHNKPKYGQFNYCSKTCAAQIPSSKGGGTSGSANALGLNFNLNPNPNGKPTASNTTKPRTGPSNGNLCDYCKKAPKHPGHDFCGKNCAQSAKSGTGGSGGGVGTGSQASSKSAGGQNSTGPATTLQSEIKSQQSQNTSPERSGGAAQAAVAALAGNANIPALNTIGNTKSVDPTQIASLVMQQLQSFLPAVIPVSSATGAGSTANSSSRSVPRKAAAPGLNLHVQTQSLGPEADADQELGECLIPGCNQPVYSTKWDRSKVLTARCDIARKRLIRD</sequence>
<comment type="caution">
    <text evidence="2">The sequence shown here is derived from an EMBL/GenBank/DDBJ whole genome shotgun (WGS) entry which is preliminary data.</text>
</comment>
<proteinExistence type="predicted"/>
<dbReference type="OrthoDB" id="3171385at2759"/>
<feature type="compositionally biased region" description="Polar residues" evidence="1">
    <location>
        <begin position="55"/>
        <end position="66"/>
    </location>
</feature>
<evidence type="ECO:0000256" key="1">
    <source>
        <dbReference type="SAM" id="MobiDB-lite"/>
    </source>
</evidence>